<dbReference type="Pfam" id="PF02621">
    <property type="entry name" value="VitK2_biosynth"/>
    <property type="match status" value="1"/>
</dbReference>
<evidence type="ECO:0000256" key="3">
    <source>
        <dbReference type="ARBA" id="ARBA00023239"/>
    </source>
</evidence>
<comment type="pathway">
    <text evidence="1 4">Quinol/quinone metabolism; menaquinone biosynthesis.</text>
</comment>
<dbReference type="Gene3D" id="3.40.190.10">
    <property type="entry name" value="Periplasmic binding protein-like II"/>
    <property type="match status" value="2"/>
</dbReference>
<keyword evidence="6" id="KW-1185">Reference proteome</keyword>
<comment type="similarity">
    <text evidence="4">Belongs to the MqnA/MqnD family. MqnA subfamily.</text>
</comment>
<dbReference type="EMBL" id="JAHDYS010000006">
    <property type="protein sequence ID" value="MBT1071695.1"/>
    <property type="molecule type" value="Genomic_DNA"/>
</dbReference>
<keyword evidence="3 4" id="KW-0456">Lyase</keyword>
<protein>
    <recommendedName>
        <fullName evidence="4">Chorismate dehydratase</fullName>
        <ecNumber evidence="4">4.2.1.151</ecNumber>
    </recommendedName>
    <alternativeName>
        <fullName evidence="4">Menaquinone biosynthetic enzyme MqnA</fullName>
    </alternativeName>
</protein>
<reference evidence="5 6" key="1">
    <citation type="submission" date="2021-05" db="EMBL/GenBank/DDBJ databases">
        <title>The draft genome of Geobacter chapellei DSM 13688.</title>
        <authorList>
            <person name="Xu Z."/>
            <person name="Masuda Y."/>
            <person name="Itoh H."/>
            <person name="Senoo K."/>
        </authorList>
    </citation>
    <scope>NUCLEOTIDE SEQUENCE [LARGE SCALE GENOMIC DNA]</scope>
    <source>
        <strain evidence="5 6">DSM 13688</strain>
    </source>
</reference>
<dbReference type="RefSeq" id="WP_214297741.1">
    <property type="nucleotide sequence ID" value="NZ_JAHDYS010000006.1"/>
</dbReference>
<evidence type="ECO:0000313" key="6">
    <source>
        <dbReference type="Proteomes" id="UP000784128"/>
    </source>
</evidence>
<dbReference type="PANTHER" id="PTHR37690">
    <property type="entry name" value="CHORISMATE DEHYDRATASE"/>
    <property type="match status" value="1"/>
</dbReference>
<evidence type="ECO:0000313" key="5">
    <source>
        <dbReference type="EMBL" id="MBT1071695.1"/>
    </source>
</evidence>
<dbReference type="InterPro" id="IPR003773">
    <property type="entry name" value="Menaquinone_biosynth"/>
</dbReference>
<sequence>MLRIGRIEYANCTPIFHALHELFDVHGEYEYVGGVPSSLNRMLAAAEIDVCPSSSIEFAFHPDKHLIIPELSISSCGPVQSVLLFATIPIEELGGKEILLSSESATSVNLLKILIKKRYNLDCMFRVTSKGLSAALLEAPAVLLIGDPALRAVQSAHNVHVYDLGELWYQWTGTPFVFALWLVSRNAYEQKSEELRKFVRRVWKAREYALRHLDQIAESSQDALWMGCDNLLQYWRKNISYELTPAHIEAVSTFFDFAEEMKLITAAPRLSFIDL</sequence>
<proteinExistence type="inferred from homology"/>
<comment type="caution">
    <text evidence="5">The sequence shown here is derived from an EMBL/GenBank/DDBJ whole genome shotgun (WGS) entry which is preliminary data.</text>
</comment>
<dbReference type="CDD" id="cd13634">
    <property type="entry name" value="PBP2_Sco4506"/>
    <property type="match status" value="1"/>
</dbReference>
<evidence type="ECO:0000256" key="1">
    <source>
        <dbReference type="ARBA" id="ARBA00004863"/>
    </source>
</evidence>
<evidence type="ECO:0000256" key="4">
    <source>
        <dbReference type="HAMAP-Rule" id="MF_00995"/>
    </source>
</evidence>
<organism evidence="5 6">
    <name type="scientific">Pelotalea chapellei</name>
    <dbReference type="NCBI Taxonomy" id="44671"/>
    <lineage>
        <taxon>Bacteria</taxon>
        <taxon>Pseudomonadati</taxon>
        <taxon>Thermodesulfobacteriota</taxon>
        <taxon>Desulfuromonadia</taxon>
        <taxon>Geobacterales</taxon>
        <taxon>Geobacteraceae</taxon>
        <taxon>Pelotalea</taxon>
    </lineage>
</organism>
<comment type="catalytic activity">
    <reaction evidence="4">
        <text>chorismate = 3-[(1-carboxyvinyl)-oxy]benzoate + H2O</text>
        <dbReference type="Rhea" id="RHEA:40051"/>
        <dbReference type="ChEBI" id="CHEBI:15377"/>
        <dbReference type="ChEBI" id="CHEBI:29748"/>
        <dbReference type="ChEBI" id="CHEBI:76981"/>
        <dbReference type="EC" id="4.2.1.151"/>
    </reaction>
</comment>
<dbReference type="SUPFAM" id="SSF53850">
    <property type="entry name" value="Periplasmic binding protein-like II"/>
    <property type="match status" value="1"/>
</dbReference>
<evidence type="ECO:0000256" key="2">
    <source>
        <dbReference type="ARBA" id="ARBA00022428"/>
    </source>
</evidence>
<keyword evidence="2 4" id="KW-0474">Menaquinone biosynthesis</keyword>
<dbReference type="PANTHER" id="PTHR37690:SF1">
    <property type="entry name" value="CHORISMATE DEHYDRATASE"/>
    <property type="match status" value="1"/>
</dbReference>
<name>A0ABS5U7P9_9BACT</name>
<gene>
    <name evidence="4" type="primary">mqnA</name>
    <name evidence="5" type="ORF">KJB30_07865</name>
</gene>
<accession>A0ABS5U7P9</accession>
<dbReference type="EC" id="4.2.1.151" evidence="4"/>
<dbReference type="HAMAP" id="MF_00995">
    <property type="entry name" value="MqnA"/>
    <property type="match status" value="1"/>
</dbReference>
<dbReference type="Proteomes" id="UP000784128">
    <property type="component" value="Unassembled WGS sequence"/>
</dbReference>
<comment type="function">
    <text evidence="4">Catalyzes the dehydration of chorismate into 3-[(1-carboxyvinyl)oxy]benzoate, a step in the biosynthesis of menaquinone (MK, vitamin K2).</text>
</comment>
<dbReference type="InterPro" id="IPR030868">
    <property type="entry name" value="MqnA"/>
</dbReference>